<organism evidence="1 2">
    <name type="scientific">Caerostris darwini</name>
    <dbReference type="NCBI Taxonomy" id="1538125"/>
    <lineage>
        <taxon>Eukaryota</taxon>
        <taxon>Metazoa</taxon>
        <taxon>Ecdysozoa</taxon>
        <taxon>Arthropoda</taxon>
        <taxon>Chelicerata</taxon>
        <taxon>Arachnida</taxon>
        <taxon>Araneae</taxon>
        <taxon>Araneomorphae</taxon>
        <taxon>Entelegynae</taxon>
        <taxon>Araneoidea</taxon>
        <taxon>Araneidae</taxon>
        <taxon>Caerostris</taxon>
    </lineage>
</organism>
<comment type="caution">
    <text evidence="1">The sequence shown here is derived from an EMBL/GenBank/DDBJ whole genome shotgun (WGS) entry which is preliminary data.</text>
</comment>
<proteinExistence type="predicted"/>
<sequence>MDIESEVDNPSLAPAYYVHFIIIDDATNSTEFQQTIRLQDRRKDDNKTSIRVEFVDILTRVGNETDYPQRTTVDQGQADKRKLFSQMVRRGLRTPLAVPELSNPSGVRKFLENCLSTTPQNALSPVTQRNLR</sequence>
<keyword evidence="2" id="KW-1185">Reference proteome</keyword>
<dbReference type="AlphaFoldDB" id="A0AAV4TI18"/>
<gene>
    <name evidence="1" type="ORF">CDAR_53351</name>
</gene>
<accession>A0AAV4TI18</accession>
<dbReference type="Proteomes" id="UP001054837">
    <property type="component" value="Unassembled WGS sequence"/>
</dbReference>
<reference evidence="1 2" key="1">
    <citation type="submission" date="2021-06" db="EMBL/GenBank/DDBJ databases">
        <title>Caerostris darwini draft genome.</title>
        <authorList>
            <person name="Kono N."/>
            <person name="Arakawa K."/>
        </authorList>
    </citation>
    <scope>NUCLEOTIDE SEQUENCE [LARGE SCALE GENOMIC DNA]</scope>
</reference>
<dbReference type="EMBL" id="BPLQ01009543">
    <property type="protein sequence ID" value="GIY44552.1"/>
    <property type="molecule type" value="Genomic_DNA"/>
</dbReference>
<name>A0AAV4TI18_9ARAC</name>
<protein>
    <submittedName>
        <fullName evidence="1">Uncharacterized protein</fullName>
    </submittedName>
</protein>
<evidence type="ECO:0000313" key="2">
    <source>
        <dbReference type="Proteomes" id="UP001054837"/>
    </source>
</evidence>
<evidence type="ECO:0000313" key="1">
    <source>
        <dbReference type="EMBL" id="GIY44552.1"/>
    </source>
</evidence>